<reference evidence="2 3" key="1">
    <citation type="submission" date="2018-01" db="EMBL/GenBank/DDBJ databases">
        <title>The draft genome sequence of Halioglobus japonicus S1-36.</title>
        <authorList>
            <person name="Du Z.-J."/>
            <person name="Shi M.-J."/>
        </authorList>
    </citation>
    <scope>NUCLEOTIDE SEQUENCE [LARGE SCALE GENOMIC DNA]</scope>
    <source>
        <strain evidence="2 3">S1-36</strain>
    </source>
</reference>
<gene>
    <name evidence="2" type="ORF">C0029_11720</name>
</gene>
<evidence type="ECO:0000313" key="2">
    <source>
        <dbReference type="EMBL" id="PLW85935.1"/>
    </source>
</evidence>
<name>A0AAP8SMT7_9GAMM</name>
<dbReference type="EMBL" id="PKUR01000003">
    <property type="protein sequence ID" value="PLW85935.1"/>
    <property type="molecule type" value="Genomic_DNA"/>
</dbReference>
<keyword evidence="1" id="KW-0732">Signal</keyword>
<organism evidence="2 3">
    <name type="scientific">Halioglobus japonicus</name>
    <dbReference type="NCBI Taxonomy" id="930805"/>
    <lineage>
        <taxon>Bacteria</taxon>
        <taxon>Pseudomonadati</taxon>
        <taxon>Pseudomonadota</taxon>
        <taxon>Gammaproteobacteria</taxon>
        <taxon>Cellvibrionales</taxon>
        <taxon>Halieaceae</taxon>
        <taxon>Halioglobus</taxon>
    </lineage>
</organism>
<keyword evidence="3" id="KW-1185">Reference proteome</keyword>
<dbReference type="AlphaFoldDB" id="A0AAP8SMT7"/>
<evidence type="ECO:0000256" key="1">
    <source>
        <dbReference type="SAM" id="SignalP"/>
    </source>
</evidence>
<comment type="caution">
    <text evidence="2">The sequence shown here is derived from an EMBL/GenBank/DDBJ whole genome shotgun (WGS) entry which is preliminary data.</text>
</comment>
<protein>
    <submittedName>
        <fullName evidence="2">Uncharacterized protein</fullName>
    </submittedName>
</protein>
<evidence type="ECO:0000313" key="3">
    <source>
        <dbReference type="Proteomes" id="UP000235162"/>
    </source>
</evidence>
<feature type="signal peptide" evidence="1">
    <location>
        <begin position="1"/>
        <end position="18"/>
    </location>
</feature>
<dbReference type="Proteomes" id="UP000235162">
    <property type="component" value="Unassembled WGS sequence"/>
</dbReference>
<accession>A0AAP8SMT7</accession>
<feature type="chain" id="PRO_5042849804" evidence="1">
    <location>
        <begin position="19"/>
        <end position="117"/>
    </location>
</feature>
<sequence>MIKYSALALALGSTSTIAADCTAPDAPELPDGATASMEQMLAGQKAVKAFQAANLDYMKCLEPALNAAQAQVTEGAEGAADALKAAEETYNAAVSAEEAVAGQFNTEVREYKAANPQ</sequence>
<proteinExistence type="predicted"/>